<dbReference type="PROSITE" id="PS51833">
    <property type="entry name" value="HDOD"/>
    <property type="match status" value="1"/>
</dbReference>
<comment type="caution">
    <text evidence="2">The sequence shown here is derived from an EMBL/GenBank/DDBJ whole genome shotgun (WGS) entry which is preliminary data.</text>
</comment>
<dbReference type="InterPro" id="IPR013976">
    <property type="entry name" value="HDOD"/>
</dbReference>
<dbReference type="PANTHER" id="PTHR33525:SF3">
    <property type="entry name" value="RIBONUCLEASE Y"/>
    <property type="match status" value="1"/>
</dbReference>
<dbReference type="OrthoDB" id="9773799at2"/>
<dbReference type="Pfam" id="PF08668">
    <property type="entry name" value="HDOD"/>
    <property type="match status" value="1"/>
</dbReference>
<feature type="domain" description="HDOD" evidence="1">
    <location>
        <begin position="15"/>
        <end position="207"/>
    </location>
</feature>
<evidence type="ECO:0000313" key="3">
    <source>
        <dbReference type="Proteomes" id="UP000317155"/>
    </source>
</evidence>
<gene>
    <name evidence="2" type="ORF">FL622_02800</name>
</gene>
<dbReference type="PANTHER" id="PTHR33525">
    <property type="match status" value="1"/>
</dbReference>
<proteinExistence type="predicted"/>
<protein>
    <submittedName>
        <fullName evidence="2">HDOD domain-containing protein</fullName>
    </submittedName>
</protein>
<evidence type="ECO:0000259" key="1">
    <source>
        <dbReference type="PROSITE" id="PS51833"/>
    </source>
</evidence>
<sequence>MADQLCEIVESMYNLPPMPAVASRVLEMLQSVDYTAESLAGLIACDPVLSGRLLSMANSAFYGVRTEVSTIPRAVVILGEEALRSLVLTASLKSFGSDPGPIQKRLWEDAVGCALAARLVARDFNSTNAEEAFLAGLFRHIGKLVMYDFDPARYQRLLALVDAGEAQADALEREWFHFPHAMLSAAVLEKWKFNPTFIQATLHHDRLDFSPGVYPAAYRLAATVNVAGSLCRALGIGQARPDTEMRLSQVPGALSLGIPYGQMKKMLADLETIFQENTSVFFD</sequence>
<evidence type="ECO:0000313" key="2">
    <source>
        <dbReference type="EMBL" id="TRO84125.1"/>
    </source>
</evidence>
<dbReference type="Gene3D" id="1.10.3210.10">
    <property type="entry name" value="Hypothetical protein af1432"/>
    <property type="match status" value="1"/>
</dbReference>
<dbReference type="InterPro" id="IPR052340">
    <property type="entry name" value="RNase_Y/CdgJ"/>
</dbReference>
<dbReference type="Proteomes" id="UP000317155">
    <property type="component" value="Unassembled WGS sequence"/>
</dbReference>
<name>A0A550JLN4_9BACT</name>
<dbReference type="RefSeq" id="WP_092053374.1">
    <property type="nucleotide sequence ID" value="NZ_FOJJ01000001.1"/>
</dbReference>
<reference evidence="2 3" key="1">
    <citation type="submission" date="2019-07" db="EMBL/GenBank/DDBJ databases">
        <title>Insights of Desulfuromonas acetexigens electromicrobiology.</title>
        <authorList>
            <person name="Katuri K."/>
            <person name="Sapireddy V."/>
            <person name="Shaw D.R."/>
            <person name="Saikaly P."/>
        </authorList>
    </citation>
    <scope>NUCLEOTIDE SEQUENCE [LARGE SCALE GENOMIC DNA]</scope>
    <source>
        <strain evidence="2 3">2873</strain>
    </source>
</reference>
<keyword evidence="3" id="KW-1185">Reference proteome</keyword>
<dbReference type="AlphaFoldDB" id="A0A550JLN4"/>
<dbReference type="EMBL" id="VJVV01000001">
    <property type="protein sequence ID" value="TRO84125.1"/>
    <property type="molecule type" value="Genomic_DNA"/>
</dbReference>
<dbReference type="SUPFAM" id="SSF109604">
    <property type="entry name" value="HD-domain/PDEase-like"/>
    <property type="match status" value="1"/>
</dbReference>
<accession>A0A550JLN4</accession>
<organism evidence="2 3">
    <name type="scientific">Trichloromonas acetexigens</name>
    <dbReference type="NCBI Taxonomy" id="38815"/>
    <lineage>
        <taxon>Bacteria</taxon>
        <taxon>Pseudomonadati</taxon>
        <taxon>Thermodesulfobacteriota</taxon>
        <taxon>Desulfuromonadia</taxon>
        <taxon>Desulfuromonadales</taxon>
        <taxon>Trichloromonadaceae</taxon>
        <taxon>Trichloromonas</taxon>
    </lineage>
</organism>